<keyword evidence="1" id="KW-0175">Coiled coil</keyword>
<dbReference type="RefSeq" id="WP_320688998.1">
    <property type="nucleotide sequence ID" value="NZ_JAXBLV010000221.1"/>
</dbReference>
<protein>
    <submittedName>
        <fullName evidence="3">DEAD/DEAH box helicase family protein</fullName>
    </submittedName>
</protein>
<keyword evidence="3" id="KW-0378">Hydrolase</keyword>
<dbReference type="InterPro" id="IPR013670">
    <property type="entry name" value="EcoEI_R_C_dom"/>
</dbReference>
<accession>A0ABU5F5R7</accession>
<evidence type="ECO:0000259" key="2">
    <source>
        <dbReference type="PROSITE" id="PS51192"/>
    </source>
</evidence>
<sequence length="1129" mass="124908">MQSTNFEFLRPTPDFAALADLAGFAEAYAHPDPVSALVKLRTFGEALTLALYYRFRLVRPVQANFNDLLAESSFKAVVPAFVVNVLHGLRKEGNAAAHGQKLDTPVALWGLRQAFTLASWVHVAHGGGRAGDLPKYTEPGPEDQPAQKRAVLLKLAEQERQLEQVLAELEAARAQAKAAETTAAELKALHENALAAGVAAADALHFDEETTRRRLIDRYLAEAGWNVGADGADTEQVKQDHELTDASTPSGKGRADYVLFGTDGRPLAVVEAKKAVAGAEIGWAQARIYADGLEQEYGVRPFIFTTNGYDVWFWNDAAGEPQRKVYGFHAPDSLAYKRFQLTERKPLAAVAPASGIIDARLYQQEAVKRVVERFAQNKRRALIVQATGTGKTRVAVALCSALSRARWAKRVLFLCDRRELLNQADQAFKEFLDDLPRTTVSAGSAHDKDKRVYLATYPAMMKCFTTFDVGFFDLVIADETHRSIFNRYRAIFDYFDARQVGLTATPVGFVNRNTFRLFGCEVDDPTFNYTYEEAVANDPPYLVPYEVESYTTEFLRTGIKYSQMSREQREQLEDAEDDPTRVEHDAGEVDRLAYNRPTNLLILRNLMERGIRDATGSRVGKTIVFARNYEHAKLLKAVFDEEWPQYGGTFCQLITSHDPRASALTGNFKVKAGDPVIAISVDMLDTGVDVPEVVNLVFAKPVYSFAKFWQMIGRGSRPCADLFGPGRDKEKFLIFDHWNNFEWFEQHAPKADPKPPKSLMQRVFEAHVRLADDALAAQDADAFKYAVGLIREDIKSLPERSLAVRDKIKSVQAVLKPGVLDAFEAATRDLLLREIGPLMQWVDIGRHADAYEFDRLVAETQAEVLKGSGKVADYRAEVTGAVGALRVNLSQVAEKLELVARAKAADFWAAPTVPELEVIRCGLREVMHLKLPPTKPTAPAKVYDIQEDETKVERRAVAPGLQGFEFVAYKNRVKSVLTDLFDTNPTLKKIRAGEPVAEPDLQALVSLVLVQDPTLNLADLAEYYPATAGHLDRAIRAVIGLDAAAVRARFNAFAAQHPGLNSLQVKFLDLLANQIGRAGAVTLEDLYKAPFTLLNAAGLDGVFPDPLDKELLDAIAPYTPADGPNAEPG</sequence>
<dbReference type="Pfam" id="PF04313">
    <property type="entry name" value="HSDR_N"/>
    <property type="match status" value="1"/>
</dbReference>
<keyword evidence="3" id="KW-0067">ATP-binding</keyword>
<dbReference type="SUPFAM" id="SSF52540">
    <property type="entry name" value="P-loop containing nucleoside triphosphate hydrolases"/>
    <property type="match status" value="2"/>
</dbReference>
<dbReference type="InterPro" id="IPR014001">
    <property type="entry name" value="Helicase_ATP-bd"/>
</dbReference>
<gene>
    <name evidence="3" type="ORF">R5W23_004174</name>
</gene>
<keyword evidence="3" id="KW-0547">Nucleotide-binding</keyword>
<dbReference type="SMART" id="SM00487">
    <property type="entry name" value="DEXDc"/>
    <property type="match status" value="1"/>
</dbReference>
<evidence type="ECO:0000256" key="1">
    <source>
        <dbReference type="SAM" id="Coils"/>
    </source>
</evidence>
<dbReference type="InterPro" id="IPR006935">
    <property type="entry name" value="Helicase/UvrB_N"/>
</dbReference>
<proteinExistence type="predicted"/>
<keyword evidence="4" id="KW-1185">Reference proteome</keyword>
<dbReference type="CDD" id="cd18032">
    <property type="entry name" value="DEXHc_RE_I_III_res"/>
    <property type="match status" value="1"/>
</dbReference>
<dbReference type="Gene3D" id="3.90.1570.30">
    <property type="match status" value="1"/>
</dbReference>
<dbReference type="InterPro" id="IPR027417">
    <property type="entry name" value="P-loop_NTPase"/>
</dbReference>
<organism evidence="3 4">
    <name type="scientific">Gemmata algarum</name>
    <dbReference type="NCBI Taxonomy" id="2975278"/>
    <lineage>
        <taxon>Bacteria</taxon>
        <taxon>Pseudomonadati</taxon>
        <taxon>Planctomycetota</taxon>
        <taxon>Planctomycetia</taxon>
        <taxon>Gemmatales</taxon>
        <taxon>Gemmataceae</taxon>
        <taxon>Gemmata</taxon>
    </lineage>
</organism>
<comment type="caution">
    <text evidence="3">The sequence shown here is derived from an EMBL/GenBank/DDBJ whole genome shotgun (WGS) entry which is preliminary data.</text>
</comment>
<dbReference type="PANTHER" id="PTHR47396:SF1">
    <property type="entry name" value="ATP-DEPENDENT HELICASE IRC3-RELATED"/>
    <property type="match status" value="1"/>
</dbReference>
<dbReference type="Proteomes" id="UP001272242">
    <property type="component" value="Unassembled WGS sequence"/>
</dbReference>
<dbReference type="InterPro" id="IPR050742">
    <property type="entry name" value="Helicase_Restrict-Modif_Enz"/>
</dbReference>
<evidence type="ECO:0000313" key="4">
    <source>
        <dbReference type="Proteomes" id="UP001272242"/>
    </source>
</evidence>
<dbReference type="PANTHER" id="PTHR47396">
    <property type="entry name" value="TYPE I RESTRICTION ENZYME ECOKI R PROTEIN"/>
    <property type="match status" value="1"/>
</dbReference>
<dbReference type="GO" id="GO:0004386">
    <property type="term" value="F:helicase activity"/>
    <property type="evidence" value="ECO:0007669"/>
    <property type="project" value="UniProtKB-KW"/>
</dbReference>
<feature type="domain" description="Helicase ATP-binding" evidence="2">
    <location>
        <begin position="372"/>
        <end position="524"/>
    </location>
</feature>
<dbReference type="InterPro" id="IPR007409">
    <property type="entry name" value="Restrct_endonuc_type1_HsdR_N"/>
</dbReference>
<dbReference type="Pfam" id="PF08463">
    <property type="entry name" value="EcoEI_R_C"/>
    <property type="match status" value="1"/>
</dbReference>
<dbReference type="PROSITE" id="PS51192">
    <property type="entry name" value="HELICASE_ATP_BIND_1"/>
    <property type="match status" value="1"/>
</dbReference>
<feature type="coiled-coil region" evidence="1">
    <location>
        <begin position="148"/>
        <end position="196"/>
    </location>
</feature>
<name>A0ABU5F5R7_9BACT</name>
<keyword evidence="3" id="KW-0347">Helicase</keyword>
<dbReference type="Gene3D" id="3.40.50.300">
    <property type="entry name" value="P-loop containing nucleotide triphosphate hydrolases"/>
    <property type="match status" value="2"/>
</dbReference>
<dbReference type="Pfam" id="PF04851">
    <property type="entry name" value="ResIII"/>
    <property type="match status" value="1"/>
</dbReference>
<evidence type="ECO:0000313" key="3">
    <source>
        <dbReference type="EMBL" id="MDY3562696.1"/>
    </source>
</evidence>
<dbReference type="EMBL" id="JAXBLV010000221">
    <property type="protein sequence ID" value="MDY3562696.1"/>
    <property type="molecule type" value="Genomic_DNA"/>
</dbReference>
<reference evidence="4" key="1">
    <citation type="journal article" date="2023" name="Mar. Drugs">
        <title>Gemmata algarum, a Novel Planctomycete Isolated from an Algal Mat, Displays Antimicrobial Activity.</title>
        <authorList>
            <person name="Kumar G."/>
            <person name="Kallscheuer N."/>
            <person name="Kashif M."/>
            <person name="Ahamad S."/>
            <person name="Jagadeeshwari U."/>
            <person name="Pannikurungottu S."/>
            <person name="Haufschild T."/>
            <person name="Kabuu M."/>
            <person name="Sasikala C."/>
            <person name="Jogler C."/>
            <person name="Ramana C."/>
        </authorList>
    </citation>
    <scope>NUCLEOTIDE SEQUENCE [LARGE SCALE GENOMIC DNA]</scope>
    <source>
        <strain evidence="4">JC673</strain>
    </source>
</reference>